<evidence type="ECO:0000256" key="2">
    <source>
        <dbReference type="ARBA" id="ARBA00022729"/>
    </source>
</evidence>
<dbReference type="InterPro" id="IPR032675">
    <property type="entry name" value="LRR_dom_sf"/>
</dbReference>
<keyword evidence="5" id="KW-0325">Glycoprotein</keyword>
<dbReference type="InterPro" id="IPR001611">
    <property type="entry name" value="Leu-rich_rpt"/>
</dbReference>
<feature type="compositionally biased region" description="Polar residues" evidence="6">
    <location>
        <begin position="481"/>
        <end position="505"/>
    </location>
</feature>
<dbReference type="PANTHER" id="PTHR45842:SF12">
    <property type="entry name" value="KEKKON 5, ISOFORM A"/>
    <property type="match status" value="1"/>
</dbReference>
<keyword evidence="10" id="KW-1185">Reference proteome</keyword>
<dbReference type="AlphaFoldDB" id="A0AAV3Y688"/>
<accession>A0AAV3Y688</accession>
<evidence type="ECO:0000256" key="4">
    <source>
        <dbReference type="ARBA" id="ARBA00023157"/>
    </source>
</evidence>
<dbReference type="PANTHER" id="PTHR45842">
    <property type="entry name" value="SYNAPTIC ADHESION-LIKE MOLECULE SALM"/>
    <property type="match status" value="1"/>
</dbReference>
<dbReference type="Gene3D" id="2.60.40.10">
    <property type="entry name" value="Immunoglobulins"/>
    <property type="match status" value="1"/>
</dbReference>
<keyword evidence="7" id="KW-1133">Transmembrane helix</keyword>
<dbReference type="SMART" id="SM00369">
    <property type="entry name" value="LRR_TYP"/>
    <property type="match status" value="3"/>
</dbReference>
<keyword evidence="2" id="KW-0732">Signal</keyword>
<dbReference type="InterPro" id="IPR003591">
    <property type="entry name" value="Leu-rich_rpt_typical-subtyp"/>
</dbReference>
<dbReference type="EMBL" id="BLXT01000501">
    <property type="protein sequence ID" value="GFN77778.1"/>
    <property type="molecule type" value="Genomic_DNA"/>
</dbReference>
<dbReference type="Gene3D" id="3.80.10.10">
    <property type="entry name" value="Ribonuclease Inhibitor"/>
    <property type="match status" value="2"/>
</dbReference>
<reference evidence="9 10" key="1">
    <citation type="journal article" date="2021" name="Elife">
        <title>Chloroplast acquisition without the gene transfer in kleptoplastic sea slugs, Plakobranchus ocellatus.</title>
        <authorList>
            <person name="Maeda T."/>
            <person name="Takahashi S."/>
            <person name="Yoshida T."/>
            <person name="Shimamura S."/>
            <person name="Takaki Y."/>
            <person name="Nagai Y."/>
            <person name="Toyoda A."/>
            <person name="Suzuki Y."/>
            <person name="Arimoto A."/>
            <person name="Ishii H."/>
            <person name="Satoh N."/>
            <person name="Nishiyama T."/>
            <person name="Hasebe M."/>
            <person name="Maruyama T."/>
            <person name="Minagawa J."/>
            <person name="Obokata J."/>
            <person name="Shigenobu S."/>
        </authorList>
    </citation>
    <scope>NUCLEOTIDE SEQUENCE [LARGE SCALE GENOMIC DNA]</scope>
</reference>
<dbReference type="SUPFAM" id="SSF52058">
    <property type="entry name" value="L domain-like"/>
    <property type="match status" value="1"/>
</dbReference>
<evidence type="ECO:0000256" key="6">
    <source>
        <dbReference type="SAM" id="MobiDB-lite"/>
    </source>
</evidence>
<dbReference type="Pfam" id="PF13855">
    <property type="entry name" value="LRR_8"/>
    <property type="match status" value="1"/>
</dbReference>
<feature type="transmembrane region" description="Helical" evidence="7">
    <location>
        <begin position="540"/>
        <end position="567"/>
    </location>
</feature>
<dbReference type="SUPFAM" id="SSF48726">
    <property type="entry name" value="Immunoglobulin"/>
    <property type="match status" value="1"/>
</dbReference>
<keyword evidence="7" id="KW-0472">Membrane</keyword>
<feature type="compositionally biased region" description="Basic and acidic residues" evidence="6">
    <location>
        <begin position="509"/>
        <end position="519"/>
    </location>
</feature>
<dbReference type="SMART" id="SM00082">
    <property type="entry name" value="LRRCT"/>
    <property type="match status" value="1"/>
</dbReference>
<evidence type="ECO:0000256" key="7">
    <source>
        <dbReference type="SAM" id="Phobius"/>
    </source>
</evidence>
<dbReference type="InterPro" id="IPR050467">
    <property type="entry name" value="LRFN"/>
</dbReference>
<dbReference type="InterPro" id="IPR013098">
    <property type="entry name" value="Ig_I-set"/>
</dbReference>
<protein>
    <submittedName>
        <fullName evidence="9">Leucine-rich repeat and fibronectin type-iii domain-containing protein 5</fullName>
    </submittedName>
</protein>
<dbReference type="Proteomes" id="UP000735302">
    <property type="component" value="Unassembled WGS sequence"/>
</dbReference>
<organism evidence="9 10">
    <name type="scientific">Plakobranchus ocellatus</name>
    <dbReference type="NCBI Taxonomy" id="259542"/>
    <lineage>
        <taxon>Eukaryota</taxon>
        <taxon>Metazoa</taxon>
        <taxon>Spiralia</taxon>
        <taxon>Lophotrochozoa</taxon>
        <taxon>Mollusca</taxon>
        <taxon>Gastropoda</taxon>
        <taxon>Heterobranchia</taxon>
        <taxon>Euthyneura</taxon>
        <taxon>Panpulmonata</taxon>
        <taxon>Sacoglossa</taxon>
        <taxon>Placobranchoidea</taxon>
        <taxon>Plakobranchidae</taxon>
        <taxon>Plakobranchus</taxon>
    </lineage>
</organism>
<proteinExistence type="predicted"/>
<evidence type="ECO:0000256" key="3">
    <source>
        <dbReference type="ARBA" id="ARBA00022737"/>
    </source>
</evidence>
<feature type="domain" description="Ig-like" evidence="8">
    <location>
        <begin position="305"/>
        <end position="399"/>
    </location>
</feature>
<evidence type="ECO:0000259" key="8">
    <source>
        <dbReference type="PROSITE" id="PS50835"/>
    </source>
</evidence>
<dbReference type="InterPro" id="IPR007110">
    <property type="entry name" value="Ig-like_dom"/>
</dbReference>
<evidence type="ECO:0000256" key="5">
    <source>
        <dbReference type="ARBA" id="ARBA00023180"/>
    </source>
</evidence>
<keyword evidence="7" id="KW-0812">Transmembrane</keyword>
<dbReference type="PROSITE" id="PS50835">
    <property type="entry name" value="IG_LIKE"/>
    <property type="match status" value="1"/>
</dbReference>
<gene>
    <name evidence="9" type="ORF">PoB_000428400</name>
</gene>
<dbReference type="InterPro" id="IPR036179">
    <property type="entry name" value="Ig-like_dom_sf"/>
</dbReference>
<evidence type="ECO:0000313" key="9">
    <source>
        <dbReference type="EMBL" id="GFN77778.1"/>
    </source>
</evidence>
<dbReference type="Pfam" id="PF07679">
    <property type="entry name" value="I-set"/>
    <property type="match status" value="1"/>
</dbReference>
<name>A0AAV3Y688_9GAST</name>
<keyword evidence="1" id="KW-0433">Leucine-rich repeat</keyword>
<keyword evidence="3" id="KW-0677">Repeat</keyword>
<evidence type="ECO:0000256" key="1">
    <source>
        <dbReference type="ARBA" id="ARBA00022614"/>
    </source>
</evidence>
<dbReference type="InterPro" id="IPR000483">
    <property type="entry name" value="Cys-rich_flank_reg_C"/>
</dbReference>
<keyword evidence="4" id="KW-1015">Disulfide bond</keyword>
<evidence type="ECO:0000313" key="10">
    <source>
        <dbReference type="Proteomes" id="UP000735302"/>
    </source>
</evidence>
<sequence>MSNVGNCKWKGTNLLELLSCLKILTLSSCLVIFLTLSSTLAACPAACTCTLTRSGHQTVSCDQSLPGFPQGLSIDTEVLSLDPLPGNTPNNIPELIRTDFTNIRNLTRLTIRRSDVRRIGSGALASLGRLLSLDLRYNKLSRLSRSDLTGLSALVSLDISDNPGCLLDMDVFADLSQLRILRLAKIGLDMVEGILNPITSLRYLDLHGNNLFRLRAASVGMLTNLRHLDISGNDLYGVDESLKPVLASMIVLDVDSNPWRCNCALTWFKSLPRKFVAPSGGGRTPVVCAQPSSLSFLDVWDIPDPRMTCSPAKITSCTGPIIVWEGDFLSITCDVEGDPFPDVTWSRPDGTVVHTDFTFATADTATLVGLKAVYSLHDGSWQVKAISYNTSATHLVKVTVLTLTTHTTDRSSSSSSSSVSQKSANQQNSSIYTSSFSSQAPSAAVFGSFTKRPGGGFTLQGLTPATIQPLPHVSRVSRLNSGYSSTSVPSGGAPHSNTAKPTSSVEAGGFDKNDHRNDGNKSGAGGDSNSTNGGEINHNIIILAAIIAGTVVCVVGMTVFAVTVYKIRKKRQIHARRRRTSAEIYRYNNSANPSNISRTNSDAMYYIRPASVTNGETASVRNVSTIFGPR</sequence>
<feature type="region of interest" description="Disordered" evidence="6">
    <location>
        <begin position="481"/>
        <end position="532"/>
    </location>
</feature>
<comment type="caution">
    <text evidence="9">The sequence shown here is derived from an EMBL/GenBank/DDBJ whole genome shotgun (WGS) entry which is preliminary data.</text>
</comment>
<dbReference type="InterPro" id="IPR013783">
    <property type="entry name" value="Ig-like_fold"/>
</dbReference>